<organism evidence="1 2">
    <name type="scientific">Mytilus coruscus</name>
    <name type="common">Sea mussel</name>
    <dbReference type="NCBI Taxonomy" id="42192"/>
    <lineage>
        <taxon>Eukaryota</taxon>
        <taxon>Metazoa</taxon>
        <taxon>Spiralia</taxon>
        <taxon>Lophotrochozoa</taxon>
        <taxon>Mollusca</taxon>
        <taxon>Bivalvia</taxon>
        <taxon>Autobranchia</taxon>
        <taxon>Pteriomorphia</taxon>
        <taxon>Mytilida</taxon>
        <taxon>Mytiloidea</taxon>
        <taxon>Mytilidae</taxon>
        <taxon>Mytilinae</taxon>
        <taxon>Mytilus</taxon>
    </lineage>
</organism>
<reference evidence="1 2" key="1">
    <citation type="submission" date="2020-06" db="EMBL/GenBank/DDBJ databases">
        <authorList>
            <person name="Li R."/>
            <person name="Bekaert M."/>
        </authorList>
    </citation>
    <scope>NUCLEOTIDE SEQUENCE [LARGE SCALE GENOMIC DNA]</scope>
    <source>
        <strain evidence="2">wild</strain>
    </source>
</reference>
<accession>A0A6J8CB61</accession>
<dbReference type="InterPro" id="IPR011990">
    <property type="entry name" value="TPR-like_helical_dom_sf"/>
</dbReference>
<dbReference type="Proteomes" id="UP000507470">
    <property type="component" value="Unassembled WGS sequence"/>
</dbReference>
<proteinExistence type="predicted"/>
<gene>
    <name evidence="1" type="ORF">MCOR_27692</name>
</gene>
<protein>
    <submittedName>
        <fullName evidence="1">Uncharacterized protein</fullName>
    </submittedName>
</protein>
<dbReference type="AlphaFoldDB" id="A0A6J8CB61"/>
<keyword evidence="2" id="KW-1185">Reference proteome</keyword>
<evidence type="ECO:0000313" key="2">
    <source>
        <dbReference type="Proteomes" id="UP000507470"/>
    </source>
</evidence>
<dbReference type="EMBL" id="CACVKT020005076">
    <property type="protein sequence ID" value="CAC5392781.1"/>
    <property type="molecule type" value="Genomic_DNA"/>
</dbReference>
<name>A0A6J8CB61_MYTCO</name>
<sequence length="595" mass="68712">MCQNIVGTEAYVKRIRLMNAVRDDMGSNKIVTKITSGSFGEGLEMRGSDLDLMYVINTCEVYDVIKPRFDPYITLFSMEREDVKPGFTRLKHEYTFCRGQYFEMFEEHNGEYYISSALCKQNFMCDKGQIIHGPCISDKNGVYDGAFSLHCKTWISPAVQWITRSIQSVKSVFNNRIIQRFSCQQSSIKHIFKYCISNVCNLDAQFIALGRTLCDNKYQYIQYKSCLSILLRNVHHDVVSGWLMVASFFYQTKQYNTALHFIIYSLSKCTTEKLHHCMTMSDIHIHLLKLQTFLKNSFVCLLKVMFVDNVQFEMNSTLIPDELQMDESNEIHHFPSAAYAYFLKFLCHYHLNNVRLCQNSLHVLQLIVKENFLIADMRHKREAFNLLGVALHIFGYKESARKVFLHSAEYFPDHFEFAIAYMGSHMWGKELKDFWQNFNKYLGVFKTREPIGIWEEEILTTQVPSSVLTPAIKQFVQWGDVITFCRNVHISPAPVNSTSMKCRFYNEVTTIYVPPPAVYSADVTTSNVATYLTSKELNNSRHASLIIDGAFGGTSLRSYTKCNDDQICGHANTSVTVSQFRKLKPESFVLLGLWQ</sequence>
<evidence type="ECO:0000313" key="1">
    <source>
        <dbReference type="EMBL" id="CAC5392781.1"/>
    </source>
</evidence>
<dbReference type="SUPFAM" id="SSF48452">
    <property type="entry name" value="TPR-like"/>
    <property type="match status" value="1"/>
</dbReference>
<dbReference type="OrthoDB" id="6132741at2759"/>